<keyword evidence="4" id="KW-1185">Reference proteome</keyword>
<sequence length="429" mass="46075">MRVPTAFLSTLLSAFLTVVLTASVLTVPSPATAAVAGAKPPPGGVDVVYQRAVFGPGTREGVKAGRTLSFAAPVGTISYTDALGTKSWEYARWTGPERPIGFAATELVASWTADVPAGSWLQVEMRGRHAAGQTKWYVLGRWAYGDEDIRRTSLPGQRDADGTVSVDTFVAAAGRAITAYQLRVTLYRTPGSAARPVVRTLGAMASAVPDRETVPVSPGGIAWGVELPVPRRSQNVHEGHYPQWDGGGEAWCSPTSTTMVLGYWGRWPSARDTSWVDPSDPDPEVDYAARYTYDYAYEGAGNWPFNTAYAGRYGMEGFVTRLRSLTELERLIRAGVPVVTSQSFKAEELPGAGYSTNGHLMVIIGFTATGDVIANDPASRDDDAVRHVYPRAAFENVWLRSTGSGGIVYVIHPPGHRLPATTPGLPANW</sequence>
<comment type="caution">
    <text evidence="3">The sequence shown here is derived from an EMBL/GenBank/DDBJ whole genome shotgun (WGS) entry which is preliminary data.</text>
</comment>
<dbReference type="OrthoDB" id="9789941at2"/>
<feature type="chain" id="PRO_5024374354" evidence="1">
    <location>
        <begin position="34"/>
        <end position="429"/>
    </location>
</feature>
<dbReference type="Pfam" id="PF13529">
    <property type="entry name" value="Peptidase_C39_2"/>
    <property type="match status" value="1"/>
</dbReference>
<evidence type="ECO:0000256" key="1">
    <source>
        <dbReference type="SAM" id="SignalP"/>
    </source>
</evidence>
<dbReference type="AlphaFoldDB" id="A0A5R8Z548"/>
<dbReference type="InterPro" id="IPR039563">
    <property type="entry name" value="Peptidase_C39_single_dom"/>
</dbReference>
<dbReference type="EMBL" id="VANP01000004">
    <property type="protein sequence ID" value="TLP60912.1"/>
    <property type="molecule type" value="Genomic_DNA"/>
</dbReference>
<evidence type="ECO:0000313" key="4">
    <source>
        <dbReference type="Proteomes" id="UP000309033"/>
    </source>
</evidence>
<accession>A0A5R8Z548</accession>
<dbReference type="Proteomes" id="UP000309033">
    <property type="component" value="Unassembled WGS sequence"/>
</dbReference>
<protein>
    <submittedName>
        <fullName evidence="3">Peptidase C39 family protein</fullName>
    </submittedName>
</protein>
<feature type="domain" description="Peptidase C39-like" evidence="2">
    <location>
        <begin position="240"/>
        <end position="378"/>
    </location>
</feature>
<feature type="signal peptide" evidence="1">
    <location>
        <begin position="1"/>
        <end position="33"/>
    </location>
</feature>
<gene>
    <name evidence="3" type="ORF">FED44_13785</name>
</gene>
<evidence type="ECO:0000313" key="3">
    <source>
        <dbReference type="EMBL" id="TLP60912.1"/>
    </source>
</evidence>
<keyword evidence="1" id="KW-0732">Signal</keyword>
<proteinExistence type="predicted"/>
<dbReference type="CDD" id="cd02549">
    <property type="entry name" value="Peptidase_C39A"/>
    <property type="match status" value="1"/>
</dbReference>
<evidence type="ECO:0000259" key="2">
    <source>
        <dbReference type="Pfam" id="PF13529"/>
    </source>
</evidence>
<name>A0A5R8Z548_9ACTN</name>
<reference evidence="3" key="1">
    <citation type="submission" date="2019-05" db="EMBL/GenBank/DDBJ databases">
        <title>Isolation, diversity and antifungal activity of Actinobacteria from wheat.</title>
        <authorList>
            <person name="Yu B."/>
        </authorList>
    </citation>
    <scope>NUCLEOTIDE SEQUENCE [LARGE SCALE GENOMIC DNA]</scope>
    <source>
        <strain evidence="3">NEAU-HEGS1-5</strain>
    </source>
</reference>
<dbReference type="InterPro" id="IPR039564">
    <property type="entry name" value="Peptidase_C39-like"/>
</dbReference>
<organism evidence="3 4">
    <name type="scientific">Microbispora triticiradicis</name>
    <dbReference type="NCBI Taxonomy" id="2200763"/>
    <lineage>
        <taxon>Bacteria</taxon>
        <taxon>Bacillati</taxon>
        <taxon>Actinomycetota</taxon>
        <taxon>Actinomycetes</taxon>
        <taxon>Streptosporangiales</taxon>
        <taxon>Streptosporangiaceae</taxon>
        <taxon>Microbispora</taxon>
    </lineage>
</organism>
<dbReference type="Gene3D" id="3.90.70.10">
    <property type="entry name" value="Cysteine proteinases"/>
    <property type="match status" value="1"/>
</dbReference>